<dbReference type="AlphaFoldDB" id="A0A8J8NEY8"/>
<keyword evidence="2" id="KW-1185">Reference proteome</keyword>
<comment type="caution">
    <text evidence="1">The sequence shown here is derived from an EMBL/GenBank/DDBJ whole genome shotgun (WGS) entry which is preliminary data.</text>
</comment>
<protein>
    <submittedName>
        <fullName evidence="1">Uncharacterized protein</fullName>
    </submittedName>
</protein>
<name>A0A8J8NEY8_HALGN</name>
<accession>A0A8J8NEY8</accession>
<sequence length="148" mass="16818">MRGQLRICLNLQSGFLNSKRLVAMSAVLFDSKEEVNKLSEHLALNDRESKFNKLSLSINKTVSLQENEAKLTLSLSKILASLRMRILSMRKFIISASVCSFLKPIFMDRHCLHTLSITIDNVALLKVLCTDILGHSSIKNLILWLRFD</sequence>
<dbReference type="EMBL" id="RRYP01018582">
    <property type="protein sequence ID" value="TNV73573.1"/>
    <property type="molecule type" value="Genomic_DNA"/>
</dbReference>
<evidence type="ECO:0000313" key="2">
    <source>
        <dbReference type="Proteomes" id="UP000785679"/>
    </source>
</evidence>
<reference evidence="1" key="1">
    <citation type="submission" date="2019-06" db="EMBL/GenBank/DDBJ databases">
        <authorList>
            <person name="Zheng W."/>
        </authorList>
    </citation>
    <scope>NUCLEOTIDE SEQUENCE</scope>
    <source>
        <strain evidence="1">QDHG01</strain>
    </source>
</reference>
<evidence type="ECO:0000313" key="1">
    <source>
        <dbReference type="EMBL" id="TNV73573.1"/>
    </source>
</evidence>
<gene>
    <name evidence="1" type="ORF">FGO68_gene16202</name>
</gene>
<organism evidence="1 2">
    <name type="scientific">Halteria grandinella</name>
    <dbReference type="NCBI Taxonomy" id="5974"/>
    <lineage>
        <taxon>Eukaryota</taxon>
        <taxon>Sar</taxon>
        <taxon>Alveolata</taxon>
        <taxon>Ciliophora</taxon>
        <taxon>Intramacronucleata</taxon>
        <taxon>Spirotrichea</taxon>
        <taxon>Stichotrichia</taxon>
        <taxon>Sporadotrichida</taxon>
        <taxon>Halteriidae</taxon>
        <taxon>Halteria</taxon>
    </lineage>
</organism>
<dbReference type="Proteomes" id="UP000785679">
    <property type="component" value="Unassembled WGS sequence"/>
</dbReference>
<proteinExistence type="predicted"/>